<sequence length="98" mass="10023">MMKPACCLFLALGLAACAPKAVVVEDPVPPTGQRKPTKPEAAPTTEQPPALVNRDSGMILPDLTKRLPNGRDMAPTTPAPAAGGGVIATPPTADKRGE</sequence>
<dbReference type="Proteomes" id="UP001207930">
    <property type="component" value="Unassembled WGS sequence"/>
</dbReference>
<reference evidence="3 4" key="1">
    <citation type="submission" date="2022-10" db="EMBL/GenBank/DDBJ databases">
        <title>Luteolibacter flavescens strain MCCC 1K03193, whole genome shotgun sequencing project.</title>
        <authorList>
            <person name="Zhao G."/>
            <person name="Shen L."/>
        </authorList>
    </citation>
    <scope>NUCLEOTIDE SEQUENCE [LARGE SCALE GENOMIC DNA]</scope>
    <source>
        <strain evidence="3 4">MCCC 1K03193</strain>
    </source>
</reference>
<evidence type="ECO:0000313" key="4">
    <source>
        <dbReference type="Proteomes" id="UP001207930"/>
    </source>
</evidence>
<evidence type="ECO:0008006" key="5">
    <source>
        <dbReference type="Google" id="ProtNLM"/>
    </source>
</evidence>
<organism evidence="3 4">
    <name type="scientific">Luteolibacter flavescens</name>
    <dbReference type="NCBI Taxonomy" id="1859460"/>
    <lineage>
        <taxon>Bacteria</taxon>
        <taxon>Pseudomonadati</taxon>
        <taxon>Verrucomicrobiota</taxon>
        <taxon>Verrucomicrobiia</taxon>
        <taxon>Verrucomicrobiales</taxon>
        <taxon>Verrucomicrobiaceae</taxon>
        <taxon>Luteolibacter</taxon>
    </lineage>
</organism>
<accession>A0ABT3FU20</accession>
<keyword evidence="4" id="KW-1185">Reference proteome</keyword>
<comment type="caution">
    <text evidence="3">The sequence shown here is derived from an EMBL/GenBank/DDBJ whole genome shotgun (WGS) entry which is preliminary data.</text>
</comment>
<gene>
    <name evidence="3" type="ORF">OKA04_20240</name>
</gene>
<name>A0ABT3FU20_9BACT</name>
<feature type="compositionally biased region" description="Low complexity" evidence="1">
    <location>
        <begin position="39"/>
        <end position="50"/>
    </location>
</feature>
<dbReference type="PROSITE" id="PS51257">
    <property type="entry name" value="PROKAR_LIPOPROTEIN"/>
    <property type="match status" value="1"/>
</dbReference>
<feature type="compositionally biased region" description="Low complexity" evidence="1">
    <location>
        <begin position="74"/>
        <end position="92"/>
    </location>
</feature>
<feature type="region of interest" description="Disordered" evidence="1">
    <location>
        <begin position="25"/>
        <end position="98"/>
    </location>
</feature>
<feature type="signal peptide" evidence="2">
    <location>
        <begin position="1"/>
        <end position="21"/>
    </location>
</feature>
<evidence type="ECO:0000256" key="1">
    <source>
        <dbReference type="SAM" id="MobiDB-lite"/>
    </source>
</evidence>
<evidence type="ECO:0000313" key="3">
    <source>
        <dbReference type="EMBL" id="MCW1887079.1"/>
    </source>
</evidence>
<proteinExistence type="predicted"/>
<dbReference type="EMBL" id="JAPDDS010000014">
    <property type="protein sequence ID" value="MCW1887079.1"/>
    <property type="molecule type" value="Genomic_DNA"/>
</dbReference>
<feature type="chain" id="PRO_5046192267" description="Lipoprotein" evidence="2">
    <location>
        <begin position="22"/>
        <end position="98"/>
    </location>
</feature>
<evidence type="ECO:0000256" key="2">
    <source>
        <dbReference type="SAM" id="SignalP"/>
    </source>
</evidence>
<dbReference type="RefSeq" id="WP_264503033.1">
    <property type="nucleotide sequence ID" value="NZ_JAPDDS010000014.1"/>
</dbReference>
<keyword evidence="2" id="KW-0732">Signal</keyword>
<protein>
    <recommendedName>
        <fullName evidence="5">Lipoprotein</fullName>
    </recommendedName>
</protein>